<proteinExistence type="predicted"/>
<dbReference type="RefSeq" id="WP_009813538.1">
    <property type="nucleotide sequence ID" value="NZ_CH724156.1"/>
</dbReference>
<sequence length="120" mass="13708">MSNLAEEVTEFGARPDIFRAAREDNAQMLRAALDAGESLTQVEEQTFRNPLHIAALFSSRNFIREALAHRTAEPWSKDGSGLLPADLCWLKNDFETHDILFEAMYYKGWFLDLFNDQANP</sequence>
<gene>
    <name evidence="1" type="ORF">ISM_07575</name>
</gene>
<keyword evidence="2" id="KW-1185">Reference proteome</keyword>
<accession>A3SLA7</accession>
<dbReference type="Proteomes" id="UP000005954">
    <property type="component" value="Unassembled WGS sequence"/>
</dbReference>
<evidence type="ECO:0000313" key="2">
    <source>
        <dbReference type="Proteomes" id="UP000005954"/>
    </source>
</evidence>
<dbReference type="EMBL" id="AALY01000001">
    <property type="protein sequence ID" value="EAP78138.1"/>
    <property type="molecule type" value="Genomic_DNA"/>
</dbReference>
<name>A3SLA7_ROSNI</name>
<organism evidence="1 2">
    <name type="scientific">Roseovarius nubinhibens (strain ATCC BAA-591 / DSM 15170 / ISM)</name>
    <dbReference type="NCBI Taxonomy" id="89187"/>
    <lineage>
        <taxon>Bacteria</taxon>
        <taxon>Pseudomonadati</taxon>
        <taxon>Pseudomonadota</taxon>
        <taxon>Alphaproteobacteria</taxon>
        <taxon>Rhodobacterales</taxon>
        <taxon>Roseobacteraceae</taxon>
        <taxon>Roseovarius</taxon>
    </lineage>
</organism>
<reference evidence="1 2" key="1">
    <citation type="submission" date="2005-12" db="EMBL/GenBank/DDBJ databases">
        <authorList>
            <person name="Moran M.A."/>
            <person name="Ferriera S."/>
            <person name="Johnson J."/>
            <person name="Kravitz S."/>
            <person name="Halpern A."/>
            <person name="Remington K."/>
            <person name="Beeson K."/>
            <person name="Tran B."/>
            <person name="Rogers Y.-H."/>
            <person name="Friedman R."/>
            <person name="Venter J.C."/>
        </authorList>
    </citation>
    <scope>NUCLEOTIDE SEQUENCE [LARGE SCALE GENOMIC DNA]</scope>
    <source>
        <strain evidence="2">ATCC BAA-591 / DSM 15170 / ISM</strain>
    </source>
</reference>
<comment type="caution">
    <text evidence="1">The sequence shown here is derived from an EMBL/GenBank/DDBJ whole genome shotgun (WGS) entry which is preliminary data.</text>
</comment>
<evidence type="ECO:0000313" key="1">
    <source>
        <dbReference type="EMBL" id="EAP78138.1"/>
    </source>
</evidence>
<dbReference type="HOGENOM" id="CLU_2047976_0_0_5"/>
<protein>
    <submittedName>
        <fullName evidence="1">Uncharacterized protein</fullName>
    </submittedName>
</protein>
<dbReference type="Gene3D" id="1.25.40.20">
    <property type="entry name" value="Ankyrin repeat-containing domain"/>
    <property type="match status" value="1"/>
</dbReference>
<dbReference type="SUPFAM" id="SSF48403">
    <property type="entry name" value="Ankyrin repeat"/>
    <property type="match status" value="1"/>
</dbReference>
<dbReference type="AlphaFoldDB" id="A3SLA7"/>
<dbReference type="InterPro" id="IPR036770">
    <property type="entry name" value="Ankyrin_rpt-contain_sf"/>
</dbReference>